<evidence type="ECO:0000313" key="4">
    <source>
        <dbReference type="EMBL" id="MFC4723873.1"/>
    </source>
</evidence>
<keyword evidence="5" id="KW-1185">Reference proteome</keyword>
<feature type="domain" description="Ubiquinol-cytochrome c chaperone" evidence="3">
    <location>
        <begin position="36"/>
        <end position="173"/>
    </location>
</feature>
<organism evidence="4 5">
    <name type="scientific">Glycocaulis abyssi</name>
    <dbReference type="NCBI Taxonomy" id="1433403"/>
    <lineage>
        <taxon>Bacteria</taxon>
        <taxon>Pseudomonadati</taxon>
        <taxon>Pseudomonadota</taxon>
        <taxon>Alphaproteobacteria</taxon>
        <taxon>Maricaulales</taxon>
        <taxon>Maricaulaceae</taxon>
        <taxon>Glycocaulis</taxon>
    </lineage>
</organism>
<dbReference type="EMBL" id="JBHSGQ010000001">
    <property type="protein sequence ID" value="MFC4723873.1"/>
    <property type="molecule type" value="Genomic_DNA"/>
</dbReference>
<dbReference type="InterPro" id="IPR014569">
    <property type="entry name" value="Ubq_cyt-c_CBP3-rel"/>
</dbReference>
<dbReference type="PIRSF" id="PIRSF032079">
    <property type="entry name" value="UCP032079"/>
    <property type="match status" value="1"/>
</dbReference>
<dbReference type="RefSeq" id="WP_371394559.1">
    <property type="nucleotide sequence ID" value="NZ_CP163421.1"/>
</dbReference>
<name>A0ABV9NBB0_9PROT</name>
<protein>
    <submittedName>
        <fullName evidence="4">Ubiquinol-cytochrome C chaperone family protein</fullName>
    </submittedName>
</protein>
<proteinExistence type="inferred from homology"/>
<dbReference type="InterPro" id="IPR021150">
    <property type="entry name" value="Ubiq_cyt_c_chap"/>
</dbReference>
<evidence type="ECO:0000259" key="3">
    <source>
        <dbReference type="Pfam" id="PF03981"/>
    </source>
</evidence>
<comment type="similarity">
    <text evidence="2">Belongs to the UPF0174 family.</text>
</comment>
<dbReference type="Pfam" id="PF03981">
    <property type="entry name" value="Ubiq_cyt_C_chap"/>
    <property type="match status" value="1"/>
</dbReference>
<evidence type="ECO:0000256" key="2">
    <source>
        <dbReference type="ARBA" id="ARBA00006436"/>
    </source>
</evidence>
<dbReference type="PANTHER" id="PTHR12184">
    <property type="entry name" value="UBIQUINOL-CYTOCHROME C REDUCTASE COMPLEX ASSEMBLY FACTOR 1 FAMILY MEMBER"/>
    <property type="match status" value="1"/>
</dbReference>
<dbReference type="PANTHER" id="PTHR12184:SF1">
    <property type="entry name" value="UBIQUINOL-CYTOCHROME-C REDUCTASE COMPLEX ASSEMBLY FACTOR 1"/>
    <property type="match status" value="1"/>
</dbReference>
<sequence>MRFPLNLFRPDPVKVRARQLYDAVLAEARRPHLYAQHGVPDTVDGRFDMLVLHAALVMRRLREEGEQGRELSQALFGRLFDDMDAALREMGIGDMSVGKKIKVMAEAFYGRAAAYDAALKAGDEAQMCAALLRNLFDDAPDHADAAAALAQHAFNADRQIRAMPADELLEGRLGTLTAA</sequence>
<comment type="caution">
    <text evidence="4">The sequence shown here is derived from an EMBL/GenBank/DDBJ whole genome shotgun (WGS) entry which is preliminary data.</text>
</comment>
<evidence type="ECO:0000256" key="1">
    <source>
        <dbReference type="ARBA" id="ARBA00006407"/>
    </source>
</evidence>
<evidence type="ECO:0000313" key="5">
    <source>
        <dbReference type="Proteomes" id="UP001596024"/>
    </source>
</evidence>
<accession>A0ABV9NBB0</accession>
<dbReference type="Proteomes" id="UP001596024">
    <property type="component" value="Unassembled WGS sequence"/>
</dbReference>
<gene>
    <name evidence="4" type="ORF">ACFPB0_01090</name>
</gene>
<reference evidence="5" key="1">
    <citation type="journal article" date="2019" name="Int. J. Syst. Evol. Microbiol.">
        <title>The Global Catalogue of Microorganisms (GCM) 10K type strain sequencing project: providing services to taxonomists for standard genome sequencing and annotation.</title>
        <authorList>
            <consortium name="The Broad Institute Genomics Platform"/>
            <consortium name="The Broad Institute Genome Sequencing Center for Infectious Disease"/>
            <person name="Wu L."/>
            <person name="Ma J."/>
        </authorList>
    </citation>
    <scope>NUCLEOTIDE SEQUENCE [LARGE SCALE GENOMIC DNA]</scope>
    <source>
        <strain evidence="5">CCUG 62981</strain>
    </source>
</reference>
<dbReference type="InterPro" id="IPR007129">
    <property type="entry name" value="Ubiqinol_cyt_c_chaperone_CPB3"/>
</dbReference>
<comment type="similarity">
    <text evidence="1">Belongs to the CBP3 family.</text>
</comment>